<comment type="caution">
    <text evidence="1">The sequence shown here is derived from an EMBL/GenBank/DDBJ whole genome shotgun (WGS) entry which is preliminary data.</text>
</comment>
<dbReference type="Proteomes" id="UP001497535">
    <property type="component" value="Unassembled WGS sequence"/>
</dbReference>
<organism evidence="1 2">
    <name type="scientific">Meloidogyne enterolobii</name>
    <name type="common">Root-knot nematode worm</name>
    <name type="synonym">Meloidogyne mayaguensis</name>
    <dbReference type="NCBI Taxonomy" id="390850"/>
    <lineage>
        <taxon>Eukaryota</taxon>
        <taxon>Metazoa</taxon>
        <taxon>Ecdysozoa</taxon>
        <taxon>Nematoda</taxon>
        <taxon>Chromadorea</taxon>
        <taxon>Rhabditida</taxon>
        <taxon>Tylenchina</taxon>
        <taxon>Tylenchomorpha</taxon>
        <taxon>Tylenchoidea</taxon>
        <taxon>Meloidogynidae</taxon>
        <taxon>Meloidogyninae</taxon>
        <taxon>Meloidogyne</taxon>
    </lineage>
</organism>
<gene>
    <name evidence="1" type="ORF">MENTE1834_LOCUS42272</name>
</gene>
<accession>A0ACB1AVI0</accession>
<reference evidence="1" key="1">
    <citation type="submission" date="2023-11" db="EMBL/GenBank/DDBJ databases">
        <authorList>
            <person name="Poullet M."/>
        </authorList>
    </citation>
    <scope>NUCLEOTIDE SEQUENCE</scope>
    <source>
        <strain evidence="1">E1834</strain>
    </source>
</reference>
<sequence>MTKTSTTRIKIRKINGKTCVDLSNYSLLDIFTFSSLFNTLTFSMLILRYFKIYFSLLSFSFQL</sequence>
<protein>
    <submittedName>
        <fullName evidence="1">Uncharacterized protein</fullName>
    </submittedName>
</protein>
<dbReference type="EMBL" id="CAVMJV010000109">
    <property type="protein sequence ID" value="CAK5101351.1"/>
    <property type="molecule type" value="Genomic_DNA"/>
</dbReference>
<evidence type="ECO:0000313" key="2">
    <source>
        <dbReference type="Proteomes" id="UP001497535"/>
    </source>
</evidence>
<keyword evidence="2" id="KW-1185">Reference proteome</keyword>
<name>A0ACB1AVI0_MELEN</name>
<evidence type="ECO:0000313" key="1">
    <source>
        <dbReference type="EMBL" id="CAK5101351.1"/>
    </source>
</evidence>
<proteinExistence type="predicted"/>